<dbReference type="STRING" id="665126.ABB55_23080"/>
<reference evidence="2 3" key="1">
    <citation type="submission" date="2015-09" db="EMBL/GenBank/DDBJ databases">
        <authorList>
            <person name="Jackson K.R."/>
            <person name="Lunt B.L."/>
            <person name="Fisher J.N.B."/>
            <person name="Gardner A.V."/>
            <person name="Bailey M.E."/>
            <person name="Deus L.M."/>
            <person name="Earl A.S."/>
            <person name="Gibby P.D."/>
            <person name="Hartmann K.A."/>
            <person name="Liu J.E."/>
            <person name="Manci A.M."/>
            <person name="Nielsen D.A."/>
            <person name="Solomon M.B."/>
            <person name="Breakwell D.P."/>
            <person name="Burnett S.H."/>
            <person name="Grose J.H."/>
        </authorList>
    </citation>
    <scope>NUCLEOTIDE SEQUENCE [LARGE SCALE GENOMIC DNA]</scope>
    <source>
        <strain evidence="2 3">16</strain>
    </source>
</reference>
<evidence type="ECO:0000313" key="3">
    <source>
        <dbReference type="Proteomes" id="UP000048984"/>
    </source>
</evidence>
<gene>
    <name evidence="2" type="ORF">ABB55_23080</name>
</gene>
<reference evidence="2 3" key="2">
    <citation type="submission" date="2015-10" db="EMBL/GenBank/DDBJ databases">
        <title>Draft Genome Sequence of Prosthecomicrobium hirschii ATCC 27832.</title>
        <authorList>
            <person name="Daniel J."/>
            <person name="Givan S.A."/>
            <person name="Brun Y.V."/>
            <person name="Brown P.J."/>
        </authorList>
    </citation>
    <scope>NUCLEOTIDE SEQUENCE [LARGE SCALE GENOMIC DNA]</scope>
    <source>
        <strain evidence="2 3">16</strain>
    </source>
</reference>
<keyword evidence="1" id="KW-0472">Membrane</keyword>
<keyword evidence="3" id="KW-1185">Reference proteome</keyword>
<protein>
    <submittedName>
        <fullName evidence="2">Uncharacterized protein</fullName>
    </submittedName>
</protein>
<proteinExistence type="predicted"/>
<dbReference type="Proteomes" id="UP000048984">
    <property type="component" value="Unassembled WGS sequence"/>
</dbReference>
<dbReference type="AlphaFoldDB" id="A0A0P6W819"/>
<accession>A0A0P6W819</accession>
<feature type="transmembrane region" description="Helical" evidence="1">
    <location>
        <begin position="327"/>
        <end position="353"/>
    </location>
</feature>
<organism evidence="2 3">
    <name type="scientific">Prosthecodimorpha hirschii</name>
    <dbReference type="NCBI Taxonomy" id="665126"/>
    <lineage>
        <taxon>Bacteria</taxon>
        <taxon>Pseudomonadati</taxon>
        <taxon>Pseudomonadota</taxon>
        <taxon>Alphaproteobacteria</taxon>
        <taxon>Hyphomicrobiales</taxon>
        <taxon>Ancalomicrobiaceae</taxon>
        <taxon>Prosthecodimorpha</taxon>
    </lineage>
</organism>
<dbReference type="RefSeq" id="WP_054360917.1">
    <property type="nucleotide sequence ID" value="NZ_LJYW01000001.1"/>
</dbReference>
<feature type="transmembrane region" description="Helical" evidence="1">
    <location>
        <begin position="12"/>
        <end position="29"/>
    </location>
</feature>
<name>A0A0P6W819_9HYPH</name>
<keyword evidence="1" id="KW-1133">Transmembrane helix</keyword>
<evidence type="ECO:0000256" key="1">
    <source>
        <dbReference type="SAM" id="Phobius"/>
    </source>
</evidence>
<sequence length="376" mass="39444">MGWAVLHRVRRLWTVLVMVSVLAGLWQAGRVVLPAAHVAWTWWAASEDPAALARLELAERVSEARIGQEIDAAVAQRDLDLAQSFLALAEAERVPVAPARKAAVKALEDGQTWESTKAFARGAFIGDGEGLSGMAGAFTADVVGIGDVRDLVREGWHAARGEAVDEILVGLSAVGLAVTGATGAMAGTPAPVRAGLTLVKTARKAGRLSAPLAASVGGLLRTAVDMPGLKRALASVGKFELSEARSAALAAVRTERLAPLAAMGEDAAKLYRRAGYRAVDDVLASARSGPEIARFARLSEVYGTGTRAVMKLCGRGAILLSKSLAHIFGWLFAALGWVWSVASAAAAFGRWLARVTPPRRRRRVPVEACGAEPALP</sequence>
<comment type="caution">
    <text evidence="2">The sequence shown here is derived from an EMBL/GenBank/DDBJ whole genome shotgun (WGS) entry which is preliminary data.</text>
</comment>
<keyword evidence="1" id="KW-0812">Transmembrane</keyword>
<dbReference type="EMBL" id="LJYW01000001">
    <property type="protein sequence ID" value="KPL54751.1"/>
    <property type="molecule type" value="Genomic_DNA"/>
</dbReference>
<evidence type="ECO:0000313" key="2">
    <source>
        <dbReference type="EMBL" id="KPL54751.1"/>
    </source>
</evidence>